<keyword evidence="11" id="KW-1185">Reference proteome</keyword>
<dbReference type="PANTHER" id="PTHR24186">
    <property type="entry name" value="PROTEIN PHOSPHATASE 1 REGULATORY SUBUNIT"/>
    <property type="match status" value="1"/>
</dbReference>
<evidence type="ECO:0000313" key="11">
    <source>
        <dbReference type="Proteomes" id="UP001370490"/>
    </source>
</evidence>
<accession>A0AAN8VVW2</accession>
<dbReference type="GO" id="GO:0005886">
    <property type="term" value="C:plasma membrane"/>
    <property type="evidence" value="ECO:0007669"/>
    <property type="project" value="TreeGrafter"/>
</dbReference>
<comment type="subcellular location">
    <subcellularLocation>
        <location evidence="1">Membrane</location>
        <topology evidence="1">Multi-pass membrane protein</topology>
    </subcellularLocation>
</comment>
<gene>
    <name evidence="10" type="ORF">RJ641_035253</name>
</gene>
<protein>
    <submittedName>
        <fullName evidence="10">PGG domain</fullName>
    </submittedName>
</protein>
<feature type="domain" description="PGG" evidence="9">
    <location>
        <begin position="85"/>
        <end position="181"/>
    </location>
</feature>
<evidence type="ECO:0000256" key="2">
    <source>
        <dbReference type="ARBA" id="ARBA00022692"/>
    </source>
</evidence>
<evidence type="ECO:0000256" key="1">
    <source>
        <dbReference type="ARBA" id="ARBA00004141"/>
    </source>
</evidence>
<sequence>MIEALIGKGVTGFKVDVNAKNKDGLTALDIFSQQQPRDQGDEEIEAVLRKAGALNADQIVTPLPPSPMTIPRIKVLMAAHSRSVVRNWRKALLMTAVLIATVCFLTIVNPPGGLWQDNYQADIKNASNGNMPHEAGTATRATGTGIIVFSMFLFLNMLGFTSSLAIIASLLKETPIMPLVLLIEVLVLAAYLISAALTIPSENLILMWVAFLLCLLLTIPCLIEGFLHHQTSKAEQKEGYAAKGSKKVKPKKGSDTIV</sequence>
<feature type="transmembrane region" description="Helical" evidence="8">
    <location>
        <begin position="91"/>
        <end position="108"/>
    </location>
</feature>
<feature type="transmembrane region" description="Helical" evidence="8">
    <location>
        <begin position="179"/>
        <end position="199"/>
    </location>
</feature>
<dbReference type="Pfam" id="PF13962">
    <property type="entry name" value="PGG"/>
    <property type="match status" value="1"/>
</dbReference>
<evidence type="ECO:0000313" key="10">
    <source>
        <dbReference type="EMBL" id="KAK6935098.1"/>
    </source>
</evidence>
<comment type="caution">
    <text evidence="10">The sequence shown here is derived from an EMBL/GenBank/DDBJ whole genome shotgun (WGS) entry which is preliminary data.</text>
</comment>
<keyword evidence="5" id="KW-0040">ANK repeat</keyword>
<keyword evidence="3" id="KW-0677">Repeat</keyword>
<evidence type="ECO:0000256" key="7">
    <source>
        <dbReference type="SAM" id="MobiDB-lite"/>
    </source>
</evidence>
<keyword evidence="4 8" id="KW-1133">Transmembrane helix</keyword>
<evidence type="ECO:0000259" key="9">
    <source>
        <dbReference type="Pfam" id="PF13962"/>
    </source>
</evidence>
<evidence type="ECO:0000256" key="8">
    <source>
        <dbReference type="SAM" id="Phobius"/>
    </source>
</evidence>
<evidence type="ECO:0000256" key="5">
    <source>
        <dbReference type="ARBA" id="ARBA00023043"/>
    </source>
</evidence>
<name>A0AAN8VVW2_9MAGN</name>
<feature type="transmembrane region" description="Helical" evidence="8">
    <location>
        <begin position="205"/>
        <end position="227"/>
    </location>
</feature>
<dbReference type="Proteomes" id="UP001370490">
    <property type="component" value="Unassembled WGS sequence"/>
</dbReference>
<proteinExistence type="predicted"/>
<evidence type="ECO:0000256" key="3">
    <source>
        <dbReference type="ARBA" id="ARBA00022737"/>
    </source>
</evidence>
<reference evidence="10 11" key="1">
    <citation type="submission" date="2023-12" db="EMBL/GenBank/DDBJ databases">
        <title>A high-quality genome assembly for Dillenia turbinata (Dilleniales).</title>
        <authorList>
            <person name="Chanderbali A."/>
        </authorList>
    </citation>
    <scope>NUCLEOTIDE SEQUENCE [LARGE SCALE GENOMIC DNA]</scope>
    <source>
        <strain evidence="10">LSX21</strain>
        <tissue evidence="10">Leaf</tissue>
    </source>
</reference>
<dbReference type="InterPro" id="IPR026961">
    <property type="entry name" value="PGG_dom"/>
</dbReference>
<feature type="transmembrane region" description="Helical" evidence="8">
    <location>
        <begin position="146"/>
        <end position="167"/>
    </location>
</feature>
<keyword evidence="6 8" id="KW-0472">Membrane</keyword>
<dbReference type="AlphaFoldDB" id="A0AAN8VVW2"/>
<organism evidence="10 11">
    <name type="scientific">Dillenia turbinata</name>
    <dbReference type="NCBI Taxonomy" id="194707"/>
    <lineage>
        <taxon>Eukaryota</taxon>
        <taxon>Viridiplantae</taxon>
        <taxon>Streptophyta</taxon>
        <taxon>Embryophyta</taxon>
        <taxon>Tracheophyta</taxon>
        <taxon>Spermatophyta</taxon>
        <taxon>Magnoliopsida</taxon>
        <taxon>eudicotyledons</taxon>
        <taxon>Gunneridae</taxon>
        <taxon>Pentapetalae</taxon>
        <taxon>Dilleniales</taxon>
        <taxon>Dilleniaceae</taxon>
        <taxon>Dillenia</taxon>
    </lineage>
</organism>
<dbReference type="PANTHER" id="PTHR24186:SF37">
    <property type="entry name" value="PGG DOMAIN-CONTAINING PROTEIN"/>
    <property type="match status" value="1"/>
</dbReference>
<keyword evidence="2 8" id="KW-0812">Transmembrane</keyword>
<evidence type="ECO:0000256" key="4">
    <source>
        <dbReference type="ARBA" id="ARBA00022989"/>
    </source>
</evidence>
<feature type="region of interest" description="Disordered" evidence="7">
    <location>
        <begin position="238"/>
        <end position="258"/>
    </location>
</feature>
<evidence type="ECO:0000256" key="6">
    <source>
        <dbReference type="ARBA" id="ARBA00023136"/>
    </source>
</evidence>
<dbReference type="EMBL" id="JBAMMX010000008">
    <property type="protein sequence ID" value="KAK6935098.1"/>
    <property type="molecule type" value="Genomic_DNA"/>
</dbReference>